<dbReference type="AlphaFoldDB" id="A0A419WAN9"/>
<dbReference type="PANTHER" id="PTHR30273">
    <property type="entry name" value="PERIPLASMIC SIGNAL SENSOR AND SIGMA FACTOR ACTIVATOR FECR-RELATED"/>
    <property type="match status" value="1"/>
</dbReference>
<dbReference type="InterPro" id="IPR006860">
    <property type="entry name" value="FecR"/>
</dbReference>
<dbReference type="Proteomes" id="UP000283387">
    <property type="component" value="Unassembled WGS sequence"/>
</dbReference>
<protein>
    <submittedName>
        <fullName evidence="4">FecR family protein</fullName>
    </submittedName>
</protein>
<dbReference type="OrthoDB" id="1097132at2"/>
<evidence type="ECO:0000313" key="4">
    <source>
        <dbReference type="EMBL" id="RKD92540.1"/>
    </source>
</evidence>
<dbReference type="Gene3D" id="3.55.50.30">
    <property type="match status" value="1"/>
</dbReference>
<evidence type="ECO:0000256" key="1">
    <source>
        <dbReference type="SAM" id="Phobius"/>
    </source>
</evidence>
<accession>A0A419WAN9</accession>
<evidence type="ECO:0000259" key="3">
    <source>
        <dbReference type="Pfam" id="PF16344"/>
    </source>
</evidence>
<dbReference type="EMBL" id="RAPN01000001">
    <property type="protein sequence ID" value="RKD92540.1"/>
    <property type="molecule type" value="Genomic_DNA"/>
</dbReference>
<sequence length="391" mass="43745">MTNVPEHIFDLIMQDFAEGLPPGKSVVLKEWLEESAENRIAWNELFDTWQAGAIAGFPANQTNEAWSKISNSANTTKTRRLNWKALSASVAVAASIAIIVGLWFALGGRNSSDAQWAKLNEMATIPSSVKLVLNSGEEVLLQDTVDHELELDGKLVHTKKGEVSYVDSAEQAKTAIPVYHELVVPRGGDYVLTLADGTVVTINSDSHLKFPVLFTGETREVWLTGEAYFEVEHNPAKPFIVHASGAATRVLGTEFNVKAYRDDSFEEVTLVNGSVEYSAGENQVRLKPGYQVHAELNSTDILKAQPVDTYMYTAWKDGTMYFDDISLEELMIRLNRWYDFDYEFKDDALKERLFTGGVKKNDDLQKIFSLIGMVNDVSFSIKDNRILMDKK</sequence>
<feature type="transmembrane region" description="Helical" evidence="1">
    <location>
        <begin position="85"/>
        <end position="106"/>
    </location>
</feature>
<dbReference type="RefSeq" id="WP_120273736.1">
    <property type="nucleotide sequence ID" value="NZ_RAPN01000001.1"/>
</dbReference>
<keyword evidence="1" id="KW-0812">Transmembrane</keyword>
<dbReference type="Pfam" id="PF16344">
    <property type="entry name" value="FecR_C"/>
    <property type="match status" value="1"/>
</dbReference>
<dbReference type="InterPro" id="IPR032508">
    <property type="entry name" value="FecR_C"/>
</dbReference>
<gene>
    <name evidence="4" type="ORF">BC643_2914</name>
</gene>
<feature type="domain" description="Protein FecR C-terminal" evidence="3">
    <location>
        <begin position="320"/>
        <end position="387"/>
    </location>
</feature>
<dbReference type="Pfam" id="PF04773">
    <property type="entry name" value="FecR"/>
    <property type="match status" value="1"/>
</dbReference>
<evidence type="ECO:0000259" key="2">
    <source>
        <dbReference type="Pfam" id="PF04773"/>
    </source>
</evidence>
<dbReference type="Gene3D" id="2.60.120.1440">
    <property type="match status" value="1"/>
</dbReference>
<feature type="domain" description="FecR protein" evidence="2">
    <location>
        <begin position="185"/>
        <end position="276"/>
    </location>
</feature>
<comment type="caution">
    <text evidence="4">The sequence shown here is derived from an EMBL/GenBank/DDBJ whole genome shotgun (WGS) entry which is preliminary data.</text>
</comment>
<keyword evidence="1" id="KW-1133">Transmembrane helix</keyword>
<reference evidence="4 5" key="1">
    <citation type="submission" date="2018-09" db="EMBL/GenBank/DDBJ databases">
        <title>Genomic Encyclopedia of Archaeal and Bacterial Type Strains, Phase II (KMG-II): from individual species to whole genera.</title>
        <authorList>
            <person name="Goeker M."/>
        </authorList>
    </citation>
    <scope>NUCLEOTIDE SEQUENCE [LARGE SCALE GENOMIC DNA]</scope>
    <source>
        <strain evidence="4 5">DSM 27148</strain>
    </source>
</reference>
<dbReference type="PANTHER" id="PTHR30273:SF2">
    <property type="entry name" value="PROTEIN FECR"/>
    <property type="match status" value="1"/>
</dbReference>
<organism evidence="4 5">
    <name type="scientific">Mangrovibacterium diazotrophicum</name>
    <dbReference type="NCBI Taxonomy" id="1261403"/>
    <lineage>
        <taxon>Bacteria</taxon>
        <taxon>Pseudomonadati</taxon>
        <taxon>Bacteroidota</taxon>
        <taxon>Bacteroidia</taxon>
        <taxon>Marinilabiliales</taxon>
        <taxon>Prolixibacteraceae</taxon>
        <taxon>Mangrovibacterium</taxon>
    </lineage>
</organism>
<proteinExistence type="predicted"/>
<keyword evidence="5" id="KW-1185">Reference proteome</keyword>
<dbReference type="GO" id="GO:0016989">
    <property type="term" value="F:sigma factor antagonist activity"/>
    <property type="evidence" value="ECO:0007669"/>
    <property type="project" value="TreeGrafter"/>
</dbReference>
<name>A0A419WAN9_9BACT</name>
<dbReference type="InterPro" id="IPR012373">
    <property type="entry name" value="Ferrdict_sens_TM"/>
</dbReference>
<evidence type="ECO:0000313" key="5">
    <source>
        <dbReference type="Proteomes" id="UP000283387"/>
    </source>
</evidence>
<keyword evidence="1" id="KW-0472">Membrane</keyword>